<dbReference type="Gene3D" id="3.30.70.1070">
    <property type="entry name" value="Sporulation related repeat"/>
    <property type="match status" value="1"/>
</dbReference>
<dbReference type="InterPro" id="IPR018711">
    <property type="entry name" value="NAGPA"/>
</dbReference>
<accession>A0ABN3TMN4</accession>
<keyword evidence="4" id="KW-1185">Reference proteome</keyword>
<dbReference type="SUPFAM" id="SSF110997">
    <property type="entry name" value="Sporulation related repeat"/>
    <property type="match status" value="1"/>
</dbReference>
<gene>
    <name evidence="3" type="ORF">GCM10010315_10240</name>
</gene>
<feature type="domain" description="SPOR" evidence="2">
    <location>
        <begin position="71"/>
        <end position="156"/>
    </location>
</feature>
<reference evidence="3 4" key="1">
    <citation type="journal article" date="2019" name="Int. J. Syst. Evol. Microbiol.">
        <title>The Global Catalogue of Microorganisms (GCM) 10K type strain sequencing project: providing services to taxonomists for standard genome sequencing and annotation.</title>
        <authorList>
            <consortium name="The Broad Institute Genomics Platform"/>
            <consortium name="The Broad Institute Genome Sequencing Center for Infectious Disease"/>
            <person name="Wu L."/>
            <person name="Ma J."/>
        </authorList>
    </citation>
    <scope>NUCLEOTIDE SEQUENCE [LARGE SCALE GENOMIC DNA]</scope>
    <source>
        <strain evidence="3 4">JCM 4542</strain>
    </source>
</reference>
<dbReference type="RefSeq" id="WP_344433484.1">
    <property type="nucleotide sequence ID" value="NZ_BAAASL010000003.1"/>
</dbReference>
<keyword evidence="1" id="KW-0732">Signal</keyword>
<sequence length="530" mass="55743">MVKIRRTPGAALAAGLAALVLVAPAAAGRAQAAPPRAASGLPLGAYNLPETRRTAELAPGVTWTHIERGRADANDRWTVEVDLLRDEGAARALADRLAKAGFPPTVTRVDDRPQDLPSSLPWGWRVRVGSLTDKAAAAQLVQKLRTAGFNPSRTYFTGEDGRGRSGSGPWVVDVLKVDAAHRDRVRARQSLDRVPGAETVAEMVKRTGGIAGINGGYGSDEEDGTFGDMAGLSVINGELVSEAVNGRSALVLPVDPDRRPSVRQFTTDLRVRSEDGAEREVDGINRQPGKIRNCGGVGGDLPTERPLHDVQCTDDSEIIQYTGFFYGPTHEGAGAAAVVAKDGTVLDLRDHRGGAVPAGTTLLAGTGDGADWLRDHARPGSVLTVTTDVNDTTSHRSLRTSGDGPADIVSGGPQLLRDGQVAIPSEAEGFDHPDDPGFFDYFSTHRHPRTVAGVTEDGSLLLITVDGRRPGYSEGLSFRESALVARALGAVDAINLDGGGSTTMVVGDKVVNRPSDATGPRQMATALIVH</sequence>
<name>A0ABN3TMN4_9ACTN</name>
<dbReference type="PROSITE" id="PS51724">
    <property type="entry name" value="SPOR"/>
    <property type="match status" value="1"/>
</dbReference>
<organism evidence="3 4">
    <name type="scientific">Streptomyces luteosporeus</name>
    <dbReference type="NCBI Taxonomy" id="173856"/>
    <lineage>
        <taxon>Bacteria</taxon>
        <taxon>Bacillati</taxon>
        <taxon>Actinomycetota</taxon>
        <taxon>Actinomycetes</taxon>
        <taxon>Kitasatosporales</taxon>
        <taxon>Streptomycetaceae</taxon>
        <taxon>Streptomyces</taxon>
    </lineage>
</organism>
<keyword evidence="3" id="KW-0378">Hydrolase</keyword>
<evidence type="ECO:0000313" key="4">
    <source>
        <dbReference type="Proteomes" id="UP001500886"/>
    </source>
</evidence>
<evidence type="ECO:0000256" key="1">
    <source>
        <dbReference type="SAM" id="SignalP"/>
    </source>
</evidence>
<dbReference type="Pfam" id="PF09992">
    <property type="entry name" value="NAGPA"/>
    <property type="match status" value="1"/>
</dbReference>
<keyword evidence="3" id="KW-0326">Glycosidase</keyword>
<comment type="caution">
    <text evidence="3">The sequence shown here is derived from an EMBL/GenBank/DDBJ whole genome shotgun (WGS) entry which is preliminary data.</text>
</comment>
<dbReference type="PANTHER" id="PTHR40446">
    <property type="entry name" value="N-ACETYLGLUCOSAMINE-1-PHOSPHODIESTER ALPHA-N-ACETYLGLUCOSAMINIDASE"/>
    <property type="match status" value="1"/>
</dbReference>
<evidence type="ECO:0000313" key="3">
    <source>
        <dbReference type="EMBL" id="GAA2710402.1"/>
    </source>
</evidence>
<dbReference type="InterPro" id="IPR007730">
    <property type="entry name" value="SPOR-like_dom"/>
</dbReference>
<evidence type="ECO:0000259" key="2">
    <source>
        <dbReference type="PROSITE" id="PS51724"/>
    </source>
</evidence>
<dbReference type="Pfam" id="PF05036">
    <property type="entry name" value="SPOR"/>
    <property type="match status" value="1"/>
</dbReference>
<proteinExistence type="predicted"/>
<dbReference type="EMBL" id="BAAASL010000003">
    <property type="protein sequence ID" value="GAA2710402.1"/>
    <property type="molecule type" value="Genomic_DNA"/>
</dbReference>
<feature type="chain" id="PRO_5045862382" evidence="1">
    <location>
        <begin position="33"/>
        <end position="530"/>
    </location>
</feature>
<protein>
    <submittedName>
        <fullName evidence="3">Phosphodiester glycosidase family protein</fullName>
    </submittedName>
</protein>
<dbReference type="Proteomes" id="UP001500886">
    <property type="component" value="Unassembled WGS sequence"/>
</dbReference>
<dbReference type="PANTHER" id="PTHR40446:SF2">
    <property type="entry name" value="N-ACETYLGLUCOSAMINE-1-PHOSPHODIESTER ALPHA-N-ACETYLGLUCOSAMINIDASE"/>
    <property type="match status" value="1"/>
</dbReference>
<feature type="signal peptide" evidence="1">
    <location>
        <begin position="1"/>
        <end position="32"/>
    </location>
</feature>
<dbReference type="InterPro" id="IPR036680">
    <property type="entry name" value="SPOR-like_sf"/>
</dbReference>
<dbReference type="GO" id="GO:0016798">
    <property type="term" value="F:hydrolase activity, acting on glycosyl bonds"/>
    <property type="evidence" value="ECO:0007669"/>
    <property type="project" value="UniProtKB-KW"/>
</dbReference>